<evidence type="ECO:0000313" key="3">
    <source>
        <dbReference type="Proteomes" id="UP000580250"/>
    </source>
</evidence>
<sequence length="370" mass="42149">MEPQSTGSYSRTKGTLESHFAKESKIEAKVNPIIMKKSNHNYAANELKQPHTASSYFRTQRAQTKLHYDYDRLYNNTGDPQVEPRLNSVRTKPKENDKNYSHKIEGGQAKTPSSASSLLRKITASWASGNTKVEPSHRQSNTKHERHQSNVSDKSSTSSSYNIMSGNEKYSTSTSRSSLLDHFHGENLHPSKNDTEQDEFDFNLGDNLSKLSKLRLKPNKNEEMEEKLTEEEKTSNPKSPFSRFLSSITPRILTPKNLTPRSLTPTNLTPRSKTPNFSTTKLYEKIKSYERANSSTRVVLSSEVTHLDCLNPRKLKKDKKDKITLINFKSYFAKRDPFTFEYKEVESSVRVFLNEMIGKGGVAEVNLNLN</sequence>
<feature type="region of interest" description="Disordered" evidence="1">
    <location>
        <begin position="255"/>
        <end position="276"/>
    </location>
</feature>
<feature type="compositionally biased region" description="Polar residues" evidence="1">
    <location>
        <begin position="161"/>
        <end position="178"/>
    </location>
</feature>
<comment type="caution">
    <text evidence="2">The sequence shown here is derived from an EMBL/GenBank/DDBJ whole genome shotgun (WGS) entry which is preliminary data.</text>
</comment>
<feature type="compositionally biased region" description="Basic and acidic residues" evidence="1">
    <location>
        <begin position="92"/>
        <end position="105"/>
    </location>
</feature>
<dbReference type="EMBL" id="CAJEWN010000320">
    <property type="protein sequence ID" value="CAD2178483.1"/>
    <property type="molecule type" value="Genomic_DNA"/>
</dbReference>
<dbReference type="AlphaFoldDB" id="A0A6V7VU56"/>
<feature type="compositionally biased region" description="Basic and acidic residues" evidence="1">
    <location>
        <begin position="219"/>
        <end position="235"/>
    </location>
</feature>
<gene>
    <name evidence="2" type="ORF">MENT_LOCUS30426</name>
</gene>
<name>A0A6V7VU56_MELEN</name>
<feature type="compositionally biased region" description="Basic and acidic residues" evidence="1">
    <location>
        <begin position="14"/>
        <end position="23"/>
    </location>
</feature>
<organism evidence="2 3">
    <name type="scientific">Meloidogyne enterolobii</name>
    <name type="common">Root-knot nematode worm</name>
    <name type="synonym">Meloidogyne mayaguensis</name>
    <dbReference type="NCBI Taxonomy" id="390850"/>
    <lineage>
        <taxon>Eukaryota</taxon>
        <taxon>Metazoa</taxon>
        <taxon>Ecdysozoa</taxon>
        <taxon>Nematoda</taxon>
        <taxon>Chromadorea</taxon>
        <taxon>Rhabditida</taxon>
        <taxon>Tylenchina</taxon>
        <taxon>Tylenchomorpha</taxon>
        <taxon>Tylenchoidea</taxon>
        <taxon>Meloidogynidae</taxon>
        <taxon>Meloidogyninae</taxon>
        <taxon>Meloidogyne</taxon>
    </lineage>
</organism>
<feature type="region of interest" description="Disordered" evidence="1">
    <location>
        <begin position="1"/>
        <end position="23"/>
    </location>
</feature>
<evidence type="ECO:0000256" key="1">
    <source>
        <dbReference type="SAM" id="MobiDB-lite"/>
    </source>
</evidence>
<feature type="compositionally biased region" description="Low complexity" evidence="1">
    <location>
        <begin position="149"/>
        <end position="160"/>
    </location>
</feature>
<evidence type="ECO:0000313" key="2">
    <source>
        <dbReference type="EMBL" id="CAD2178483.1"/>
    </source>
</evidence>
<feature type="region of interest" description="Disordered" evidence="1">
    <location>
        <begin position="72"/>
        <end position="201"/>
    </location>
</feature>
<dbReference type="Proteomes" id="UP000580250">
    <property type="component" value="Unassembled WGS sequence"/>
</dbReference>
<accession>A0A6V7VU56</accession>
<proteinExistence type="predicted"/>
<protein>
    <submittedName>
        <fullName evidence="2">Uncharacterized protein</fullName>
    </submittedName>
</protein>
<reference evidence="2 3" key="1">
    <citation type="submission" date="2020-08" db="EMBL/GenBank/DDBJ databases">
        <authorList>
            <person name="Koutsovoulos G."/>
            <person name="Danchin GJ E."/>
        </authorList>
    </citation>
    <scope>NUCLEOTIDE SEQUENCE [LARGE SCALE GENOMIC DNA]</scope>
</reference>
<feature type="compositionally biased region" description="Basic and acidic residues" evidence="1">
    <location>
        <begin position="179"/>
        <end position="195"/>
    </location>
</feature>
<feature type="compositionally biased region" description="Polar residues" evidence="1">
    <location>
        <begin position="1"/>
        <end position="13"/>
    </location>
</feature>
<feature type="region of interest" description="Disordered" evidence="1">
    <location>
        <begin position="213"/>
        <end position="242"/>
    </location>
</feature>
<feature type="compositionally biased region" description="Polar residues" evidence="1">
    <location>
        <begin position="256"/>
        <end position="276"/>
    </location>
</feature>